<protein>
    <submittedName>
        <fullName evidence="1">Protein FLX-like</fullName>
    </submittedName>
</protein>
<reference evidence="1 2" key="1">
    <citation type="journal article" date="2023" name="Science">
        <title>Complex scaffold remodeling in plant triterpene biosynthesis.</title>
        <authorList>
            <person name="De La Pena R."/>
            <person name="Hodgson H."/>
            <person name="Liu J.C."/>
            <person name="Stephenson M.J."/>
            <person name="Martin A.C."/>
            <person name="Owen C."/>
            <person name="Harkess A."/>
            <person name="Leebens-Mack J."/>
            <person name="Jimenez L.E."/>
            <person name="Osbourn A."/>
            <person name="Sattely E.S."/>
        </authorList>
    </citation>
    <scope>NUCLEOTIDE SEQUENCE [LARGE SCALE GENOMIC DNA]</scope>
    <source>
        <strain evidence="2">cv. JPN11</strain>
        <tissue evidence="1">Leaf</tissue>
    </source>
</reference>
<comment type="caution">
    <text evidence="1">The sequence shown here is derived from an EMBL/GenBank/DDBJ whole genome shotgun (WGS) entry which is preliminary data.</text>
</comment>
<keyword evidence="2" id="KW-1185">Reference proteome</keyword>
<dbReference type="Proteomes" id="UP001164539">
    <property type="component" value="Chromosome 10"/>
</dbReference>
<accession>A0ACC1XDS2</accession>
<organism evidence="1 2">
    <name type="scientific">Melia azedarach</name>
    <name type="common">Chinaberry tree</name>
    <dbReference type="NCBI Taxonomy" id="155640"/>
    <lineage>
        <taxon>Eukaryota</taxon>
        <taxon>Viridiplantae</taxon>
        <taxon>Streptophyta</taxon>
        <taxon>Embryophyta</taxon>
        <taxon>Tracheophyta</taxon>
        <taxon>Spermatophyta</taxon>
        <taxon>Magnoliopsida</taxon>
        <taxon>eudicotyledons</taxon>
        <taxon>Gunneridae</taxon>
        <taxon>Pentapetalae</taxon>
        <taxon>rosids</taxon>
        <taxon>malvids</taxon>
        <taxon>Sapindales</taxon>
        <taxon>Meliaceae</taxon>
        <taxon>Melia</taxon>
    </lineage>
</organism>
<proteinExistence type="predicted"/>
<dbReference type="EMBL" id="CM051403">
    <property type="protein sequence ID" value="KAJ4709450.1"/>
    <property type="molecule type" value="Genomic_DNA"/>
</dbReference>
<name>A0ACC1XDS2_MELAZ</name>
<sequence>MSSRRHILPPYEERTVQAPGMLRHGPFPGPLAGHRLLEHLPHPELLEDKIAVQAAEIERLAGDNHRLAASHVTLREDLHILRHKIWSKPDRKLAAKIHQAAEELHKARLKVKSLPDLHAELDSLRQEHQRLRATFEFEKGANMEKVDQLQAMEKDLIGMAREMEKLRAEVMNAEMRVHAPNPYSGRYLNPIPSYPPSVQSGGVYVDGYRQPLVPTSVLPRGGGMIPYSSGDGLVAGTGVGSVAVSATSSASVWGGPQDPSSLARR</sequence>
<evidence type="ECO:0000313" key="1">
    <source>
        <dbReference type="EMBL" id="KAJ4709450.1"/>
    </source>
</evidence>
<gene>
    <name evidence="1" type="ORF">OWV82_019240</name>
</gene>
<evidence type="ECO:0000313" key="2">
    <source>
        <dbReference type="Proteomes" id="UP001164539"/>
    </source>
</evidence>